<feature type="region of interest" description="Disordered" evidence="1">
    <location>
        <begin position="166"/>
        <end position="188"/>
    </location>
</feature>
<dbReference type="Proteomes" id="UP001303373">
    <property type="component" value="Chromosome 3"/>
</dbReference>
<accession>A0AAQ3R6H1</accession>
<organism evidence="2 3">
    <name type="scientific">Acrodontium crateriforme</name>
    <dbReference type="NCBI Taxonomy" id="150365"/>
    <lineage>
        <taxon>Eukaryota</taxon>
        <taxon>Fungi</taxon>
        <taxon>Dikarya</taxon>
        <taxon>Ascomycota</taxon>
        <taxon>Pezizomycotina</taxon>
        <taxon>Dothideomycetes</taxon>
        <taxon>Dothideomycetidae</taxon>
        <taxon>Mycosphaerellales</taxon>
        <taxon>Teratosphaeriaceae</taxon>
        <taxon>Acrodontium</taxon>
    </lineage>
</organism>
<sequence>MDSLDKFDPRTAGAYNAGQIIILFDGRHCGPKPGEDKTTMLQSYWMKAMCSLGWPSVHAQDLEPGRVRLMWYTHAGNEGTRDFPLWKAYGVKDMFDELSDQGFRPLIIGWSAENPFPMIGGSEPPPEPKKKAPRVAKTYSMSVAGHSTRTGETPHDRVMAIIDAEEEREAKKRKEDIERAEKANDLAV</sequence>
<evidence type="ECO:0000256" key="1">
    <source>
        <dbReference type="SAM" id="MobiDB-lite"/>
    </source>
</evidence>
<gene>
    <name evidence="2" type="ORF">R9X50_00224200</name>
</gene>
<evidence type="ECO:0000313" key="3">
    <source>
        <dbReference type="Proteomes" id="UP001303373"/>
    </source>
</evidence>
<dbReference type="AlphaFoldDB" id="A0AAQ3R6H1"/>
<evidence type="ECO:0000313" key="2">
    <source>
        <dbReference type="EMBL" id="WPG99428.1"/>
    </source>
</evidence>
<reference evidence="2 3" key="1">
    <citation type="submission" date="2023-11" db="EMBL/GenBank/DDBJ databases">
        <title>An acidophilic fungus is an integral part of prey digestion in a carnivorous sundew plant.</title>
        <authorList>
            <person name="Tsai I.J."/>
        </authorList>
    </citation>
    <scope>NUCLEOTIDE SEQUENCE [LARGE SCALE GENOMIC DNA]</scope>
    <source>
        <strain evidence="2">169a</strain>
    </source>
</reference>
<dbReference type="EMBL" id="CP138582">
    <property type="protein sequence ID" value="WPG99428.1"/>
    <property type="molecule type" value="Genomic_DNA"/>
</dbReference>
<feature type="compositionally biased region" description="Basic and acidic residues" evidence="1">
    <location>
        <begin position="168"/>
        <end position="188"/>
    </location>
</feature>
<name>A0AAQ3R6H1_9PEZI</name>
<keyword evidence="3" id="KW-1185">Reference proteome</keyword>
<proteinExistence type="predicted"/>
<protein>
    <submittedName>
        <fullName evidence="2">Uncharacterized protein</fullName>
    </submittedName>
</protein>